<dbReference type="Gene3D" id="2.60.40.10">
    <property type="entry name" value="Immunoglobulins"/>
    <property type="match status" value="1"/>
</dbReference>
<keyword evidence="1" id="KW-0812">Transmembrane</keyword>
<dbReference type="InterPro" id="IPR015373">
    <property type="entry name" value="Interferon/interleukin_rcp_dom"/>
</dbReference>
<feature type="domain" description="Interferon/interleukin receptor" evidence="4">
    <location>
        <begin position="117"/>
        <end position="220"/>
    </location>
</feature>
<dbReference type="KEGG" id="amex:103036692"/>
<keyword evidence="1" id="KW-1133">Transmembrane helix</keyword>
<dbReference type="Pfam" id="PF01108">
    <property type="entry name" value="Tissue_fac"/>
    <property type="match status" value="1"/>
</dbReference>
<dbReference type="AlphaFoldDB" id="A0A8T2LRY0"/>
<organism evidence="5 6">
    <name type="scientific">Astyanax mexicanus</name>
    <name type="common">Blind cave fish</name>
    <name type="synonym">Astyanax fasciatus mexicanus</name>
    <dbReference type="NCBI Taxonomy" id="7994"/>
    <lineage>
        <taxon>Eukaryota</taxon>
        <taxon>Metazoa</taxon>
        <taxon>Chordata</taxon>
        <taxon>Craniata</taxon>
        <taxon>Vertebrata</taxon>
        <taxon>Euteleostomi</taxon>
        <taxon>Actinopterygii</taxon>
        <taxon>Neopterygii</taxon>
        <taxon>Teleostei</taxon>
        <taxon>Ostariophysi</taxon>
        <taxon>Characiformes</taxon>
        <taxon>Characoidei</taxon>
        <taxon>Acestrorhamphidae</taxon>
        <taxon>Acestrorhamphinae</taxon>
        <taxon>Astyanax</taxon>
    </lineage>
</organism>
<evidence type="ECO:0000259" key="3">
    <source>
        <dbReference type="Pfam" id="PF01108"/>
    </source>
</evidence>
<feature type="domain" description="Fibronectin type-III" evidence="3">
    <location>
        <begin position="8"/>
        <end position="92"/>
    </location>
</feature>
<dbReference type="Proteomes" id="UP000752171">
    <property type="component" value="Unassembled WGS sequence"/>
</dbReference>
<dbReference type="PANTHER" id="PTHR20859">
    <property type="entry name" value="INTERFERON/INTERLEUKIN RECEPTOR"/>
    <property type="match status" value="1"/>
</dbReference>
<protein>
    <recommendedName>
        <fullName evidence="7">Fibronectin type-III domain-containing protein</fullName>
    </recommendedName>
</protein>
<sequence>MPAVLSLFWMLCLMLRVGPSLSSCTPSVSIVDLHCNLHWNCSDINPSTTFIVQTKSPPWEEWQNVSECVHISSSSCDLSQAFQDIDGYKLVRLLLNHEHGAIDWLEHCKFLSNPDARFSAPSVSVSLVGPKLLVDVALPCAPSVLCLNMGEPSCCPVNTFLILYTTVTVYNKHNTAETQNKMFKSDLSRVEFGMLTAGEEYCAKAQITSSPFSEPQCVHVPKKGSLNIAALCGVIIAFLLIGVCLARRCASSETRLPKSLMSLQNVDQDSSSFVAESGQAALEEDEDNHLVLLSIVPLHNNTYALPEPETQSACLSSQTYEDSYYASSILQHQAFDEQHEGDTGSQLETDGDPSTDLCLGDLYASDPIVRTGPACLLEDCFTLGDLSIPLSSVKVAGDQREEMERELHEVLEKWNLNVVKESQLVADGDHGE</sequence>
<evidence type="ECO:0000259" key="4">
    <source>
        <dbReference type="Pfam" id="PF09294"/>
    </source>
</evidence>
<evidence type="ECO:0000313" key="5">
    <source>
        <dbReference type="EMBL" id="KAG9274439.1"/>
    </source>
</evidence>
<dbReference type="InterPro" id="IPR013783">
    <property type="entry name" value="Ig-like_fold"/>
</dbReference>
<evidence type="ECO:0000256" key="1">
    <source>
        <dbReference type="SAM" id="Phobius"/>
    </source>
</evidence>
<comment type="caution">
    <text evidence="5">The sequence shown here is derived from an EMBL/GenBank/DDBJ whole genome shotgun (WGS) entry which is preliminary data.</text>
</comment>
<dbReference type="PANTHER" id="PTHR20859:SF53">
    <property type="entry name" value="INTERLEUKIN-22 RECEPTOR SUBUNIT ALPHA-1"/>
    <property type="match status" value="1"/>
</dbReference>
<dbReference type="GO" id="GO:0005886">
    <property type="term" value="C:plasma membrane"/>
    <property type="evidence" value="ECO:0007669"/>
    <property type="project" value="TreeGrafter"/>
</dbReference>
<dbReference type="InterPro" id="IPR003961">
    <property type="entry name" value="FN3_dom"/>
</dbReference>
<accession>A0A8T2LRY0</accession>
<dbReference type="InterPro" id="IPR036116">
    <property type="entry name" value="FN3_sf"/>
</dbReference>
<keyword evidence="1" id="KW-0472">Membrane</keyword>
<feature type="signal peptide" evidence="2">
    <location>
        <begin position="1"/>
        <end position="22"/>
    </location>
</feature>
<dbReference type="InterPro" id="IPR050650">
    <property type="entry name" value="Type-II_Cytokine-TF_Rcpt"/>
</dbReference>
<dbReference type="Pfam" id="PF09294">
    <property type="entry name" value="Interfer-bind"/>
    <property type="match status" value="1"/>
</dbReference>
<name>A0A8T2LRY0_ASTMX</name>
<feature type="transmembrane region" description="Helical" evidence="1">
    <location>
        <begin position="226"/>
        <end position="246"/>
    </location>
</feature>
<keyword evidence="2" id="KW-0732">Signal</keyword>
<evidence type="ECO:0000313" key="6">
    <source>
        <dbReference type="Proteomes" id="UP000752171"/>
    </source>
</evidence>
<dbReference type="SUPFAM" id="SSF49265">
    <property type="entry name" value="Fibronectin type III"/>
    <property type="match status" value="1"/>
</dbReference>
<feature type="chain" id="PRO_5035860183" description="Fibronectin type-III domain-containing protein" evidence="2">
    <location>
        <begin position="23"/>
        <end position="432"/>
    </location>
</feature>
<dbReference type="EMBL" id="JAICCE010000008">
    <property type="protein sequence ID" value="KAG9274439.1"/>
    <property type="molecule type" value="Genomic_DNA"/>
</dbReference>
<dbReference type="GO" id="GO:0004896">
    <property type="term" value="F:cytokine receptor activity"/>
    <property type="evidence" value="ECO:0007669"/>
    <property type="project" value="TreeGrafter"/>
</dbReference>
<evidence type="ECO:0008006" key="7">
    <source>
        <dbReference type="Google" id="ProtNLM"/>
    </source>
</evidence>
<evidence type="ECO:0000256" key="2">
    <source>
        <dbReference type="SAM" id="SignalP"/>
    </source>
</evidence>
<gene>
    <name evidence="5" type="ORF">AMEX_G11354</name>
</gene>
<proteinExistence type="predicted"/>
<reference evidence="5 6" key="1">
    <citation type="submission" date="2021-07" db="EMBL/GenBank/DDBJ databases">
        <authorList>
            <person name="Imarazene B."/>
            <person name="Zahm M."/>
            <person name="Klopp C."/>
            <person name="Cabau C."/>
            <person name="Beille S."/>
            <person name="Jouanno E."/>
            <person name="Castinel A."/>
            <person name="Lluch J."/>
            <person name="Gil L."/>
            <person name="Kuchtly C."/>
            <person name="Lopez Roques C."/>
            <person name="Donnadieu C."/>
            <person name="Parrinello H."/>
            <person name="Journot L."/>
            <person name="Du K."/>
            <person name="Schartl M."/>
            <person name="Retaux S."/>
            <person name="Guiguen Y."/>
        </authorList>
    </citation>
    <scope>NUCLEOTIDE SEQUENCE [LARGE SCALE GENOMIC DNA]</scope>
    <source>
        <strain evidence="5">Pach_M1</strain>
        <tissue evidence="5">Testis</tissue>
    </source>
</reference>